<dbReference type="AlphaFoldDB" id="A0A2G8S405"/>
<gene>
    <name evidence="3" type="ORF">GSI_08502</name>
</gene>
<feature type="transmembrane region" description="Helical" evidence="2">
    <location>
        <begin position="153"/>
        <end position="178"/>
    </location>
</feature>
<sequence>MSCKHLTLSPVFKIRLFPNDSMPLPSRGRTYRDGNVTRTVAYVCTTSTAAHAVTAPRPTRSPMQSTTPAASQASTCALTPSPTAHATSLADEGPSAPASRSADSANHSTGASFSIISPSPTVMQALAALTSTGDAVPAVPSRTLISGSPGRGIATGGIAGIVLAMVLAVGSVGVCFAWRRRRRRKRRAEQTRSSSFIQHRRSSRSRFVSPPLISPVGRHSCGDSLDAARAATVSEVPSRALTPPRTPAERATFGECEAAAAAESAHATTAIVVTSDLADGLVVLCENLELPPVAMGPSPRFSAALPLSSPILPLSFPPTPTSVRDSSRNPTALALAPPSSVHDADADLLPSPASTLPNEYTLDYLSLPDRRQPGRGSLGTVSVSYSNAMADSEVWSRPQSYRRY</sequence>
<feature type="compositionally biased region" description="Polar residues" evidence="1">
    <location>
        <begin position="61"/>
        <end position="86"/>
    </location>
</feature>
<evidence type="ECO:0000256" key="2">
    <source>
        <dbReference type="SAM" id="Phobius"/>
    </source>
</evidence>
<proteinExistence type="predicted"/>
<evidence type="ECO:0000313" key="3">
    <source>
        <dbReference type="EMBL" id="PIL28464.1"/>
    </source>
</evidence>
<organism evidence="3 4">
    <name type="scientific">Ganoderma sinense ZZ0214-1</name>
    <dbReference type="NCBI Taxonomy" id="1077348"/>
    <lineage>
        <taxon>Eukaryota</taxon>
        <taxon>Fungi</taxon>
        <taxon>Dikarya</taxon>
        <taxon>Basidiomycota</taxon>
        <taxon>Agaricomycotina</taxon>
        <taxon>Agaricomycetes</taxon>
        <taxon>Polyporales</taxon>
        <taxon>Polyporaceae</taxon>
        <taxon>Ganoderma</taxon>
    </lineage>
</organism>
<keyword evidence="2" id="KW-1133">Transmembrane helix</keyword>
<keyword evidence="2" id="KW-0812">Transmembrane</keyword>
<protein>
    <submittedName>
        <fullName evidence="3">Uncharacterized protein</fullName>
    </submittedName>
</protein>
<comment type="caution">
    <text evidence="3">The sequence shown here is derived from an EMBL/GenBank/DDBJ whole genome shotgun (WGS) entry which is preliminary data.</text>
</comment>
<name>A0A2G8S405_9APHY</name>
<evidence type="ECO:0000313" key="4">
    <source>
        <dbReference type="Proteomes" id="UP000230002"/>
    </source>
</evidence>
<feature type="region of interest" description="Disordered" evidence="1">
    <location>
        <begin position="183"/>
        <end position="215"/>
    </location>
</feature>
<evidence type="ECO:0000256" key="1">
    <source>
        <dbReference type="SAM" id="MobiDB-lite"/>
    </source>
</evidence>
<keyword evidence="4" id="KW-1185">Reference proteome</keyword>
<accession>A0A2G8S405</accession>
<feature type="region of interest" description="Disordered" evidence="1">
    <location>
        <begin position="53"/>
        <end position="114"/>
    </location>
</feature>
<dbReference type="Proteomes" id="UP000230002">
    <property type="component" value="Unassembled WGS sequence"/>
</dbReference>
<feature type="compositionally biased region" description="Low complexity" evidence="1">
    <location>
        <begin position="94"/>
        <end position="105"/>
    </location>
</feature>
<reference evidence="3 4" key="1">
    <citation type="journal article" date="2015" name="Sci. Rep.">
        <title>Chromosome-level genome map provides insights into diverse defense mechanisms in the medicinal fungus Ganoderma sinense.</title>
        <authorList>
            <person name="Zhu Y."/>
            <person name="Xu J."/>
            <person name="Sun C."/>
            <person name="Zhou S."/>
            <person name="Xu H."/>
            <person name="Nelson D.R."/>
            <person name="Qian J."/>
            <person name="Song J."/>
            <person name="Luo H."/>
            <person name="Xiang L."/>
            <person name="Li Y."/>
            <person name="Xu Z."/>
            <person name="Ji A."/>
            <person name="Wang L."/>
            <person name="Lu S."/>
            <person name="Hayward A."/>
            <person name="Sun W."/>
            <person name="Li X."/>
            <person name="Schwartz D.C."/>
            <person name="Wang Y."/>
            <person name="Chen S."/>
        </authorList>
    </citation>
    <scope>NUCLEOTIDE SEQUENCE [LARGE SCALE GENOMIC DNA]</scope>
    <source>
        <strain evidence="3 4">ZZ0214-1</strain>
    </source>
</reference>
<keyword evidence="2" id="KW-0472">Membrane</keyword>
<dbReference type="EMBL" id="AYKW01000023">
    <property type="protein sequence ID" value="PIL28464.1"/>
    <property type="molecule type" value="Genomic_DNA"/>
</dbReference>